<reference evidence="5 6" key="1">
    <citation type="submission" date="2019-08" db="EMBL/GenBank/DDBJ databases">
        <title>Draft genome sequences of two oriental melons (Cucumis melo L. var makuwa).</title>
        <authorList>
            <person name="Kwon S.-Y."/>
        </authorList>
    </citation>
    <scope>NUCLEOTIDE SEQUENCE [LARGE SCALE GENOMIC DNA]</scope>
    <source>
        <strain evidence="6">cv. SW 3</strain>
        <tissue evidence="5">Leaf</tissue>
    </source>
</reference>
<dbReference type="Pfam" id="PF16294">
    <property type="entry name" value="RSB_motif"/>
    <property type="match status" value="1"/>
</dbReference>
<dbReference type="EMBL" id="SSTE01014791">
    <property type="protein sequence ID" value="KAA0044733.1"/>
    <property type="molecule type" value="Genomic_DNA"/>
</dbReference>
<dbReference type="SMART" id="SM00582">
    <property type="entry name" value="RPR"/>
    <property type="match status" value="1"/>
</dbReference>
<dbReference type="AlphaFoldDB" id="A0A5A7TML3"/>
<feature type="compositionally biased region" description="Pro residues" evidence="3">
    <location>
        <begin position="224"/>
        <end position="237"/>
    </location>
</feature>
<dbReference type="Proteomes" id="UP000321393">
    <property type="component" value="Unassembled WGS sequence"/>
</dbReference>
<keyword evidence="2" id="KW-0175">Coiled coil</keyword>
<feature type="domain" description="CID" evidence="4">
    <location>
        <begin position="359"/>
        <end position="491"/>
    </location>
</feature>
<dbReference type="InterPro" id="IPR032552">
    <property type="entry name" value="RSB_motif"/>
</dbReference>
<dbReference type="InterPro" id="IPR008942">
    <property type="entry name" value="ENTH_VHS"/>
</dbReference>
<feature type="region of interest" description="Disordered" evidence="3">
    <location>
        <begin position="49"/>
        <end position="108"/>
    </location>
</feature>
<sequence>MMLDDNGGFCCCLPVLVCKIWSCPASFCNEYQAVVGNESVKRQRRWNSENLKIPEPQNAAHTSTSNSKDIHQSTAPKRNFSRSDSTASEDPSKERLVPPSPKPPTNSLRIDRFLRPFTLKAVQELLGKTGNVTSFWMDHIKTHCYVTYSSVEEAMKTRDAVYNLQWPPNGGRLLIAEFVDPQEVKTRVEAPQTPTPAVVAPPVSNVPPPVQPEPSPRQPRQQHAPPPSLPPPPPAPTPTNNLAQAREQLPLPPPPALPDKVDAPIVTLDDLFRKTKATPRIYYLPLSDEQVQVKHTAAARGKDIKQEEFISVELKMMDGFWNRIRWVDLSSFSCCASRDFYCSFCYWVLALVCCCTGMNSVFSEQILADKLSKLNSTQQCIETLSHWCIFHRGKAELVVATWDKQFHNSEMVQKVPLLYLANDILQNSKRKGNEFVTEFWKVLPSALKDVLENGDSHGKNVISRLVDIWEQRKVFGSRTRSLKDVILGEEAPPPLEFSKKRTRSVRIVKRDSRSIRTKLSIGSAAEKIVSAFHLVLSEYSNEETEMTNCISAVQRVRKMENDVDFACSMAKNPQRKKLAKELEEEESVLKQCIEKLQSVEASRLALISQLKEALHVQESELENIRTQMQVAQAQAEEAKNMQNRLNDEGYLSKTSITDSNAKMGQTPKKSAAAIAAEVADKLAASSSSQMIMTSVLSTFAAEEAKHTGLTKNNNGLNAFASKPMRSSANSITKPEASAVGSDPNVFMSMQPLPAPANHSYQSVMVPQPTMQSQASNSQTQYQMLPSAPSQQYLQLSNGVLTPYGYGSLPNSTPVPPPPMPHMVSPVVPLTQQMLQQTIPLAQQPSPMIQTQPVPFTQQPLAPSFRPLQPPGMVYYGHPPPSQ</sequence>
<comment type="caution">
    <text evidence="5">The sequence shown here is derived from an EMBL/GenBank/DDBJ whole genome shotgun (WGS) entry which is preliminary data.</text>
</comment>
<protein>
    <submittedName>
        <fullName evidence="5">Regulation of nuclear pre-mRNA domain-containing protein 1B</fullName>
    </submittedName>
</protein>
<accession>A0A5A7TML3</accession>
<dbReference type="GO" id="GO:0006397">
    <property type="term" value="P:mRNA processing"/>
    <property type="evidence" value="ECO:0007669"/>
    <property type="project" value="UniProtKB-KW"/>
</dbReference>
<dbReference type="OrthoDB" id="10069473at2759"/>
<name>A0A5A7TML3_CUCMM</name>
<feature type="compositionally biased region" description="Pro residues" evidence="3">
    <location>
        <begin position="204"/>
        <end position="217"/>
    </location>
</feature>
<dbReference type="PANTHER" id="PTHR47031:SF3">
    <property type="entry name" value="SAP DOMAIN-CONTAINING PROTEIN"/>
    <property type="match status" value="1"/>
</dbReference>
<feature type="compositionally biased region" description="Polar residues" evidence="3">
    <location>
        <begin position="848"/>
        <end position="860"/>
    </location>
</feature>
<dbReference type="InterPro" id="IPR035979">
    <property type="entry name" value="RBD_domain_sf"/>
</dbReference>
<evidence type="ECO:0000313" key="6">
    <source>
        <dbReference type="Proteomes" id="UP000321393"/>
    </source>
</evidence>
<proteinExistence type="predicted"/>
<organism evidence="5 6">
    <name type="scientific">Cucumis melo var. makuwa</name>
    <name type="common">Oriental melon</name>
    <dbReference type="NCBI Taxonomy" id="1194695"/>
    <lineage>
        <taxon>Eukaryota</taxon>
        <taxon>Viridiplantae</taxon>
        <taxon>Streptophyta</taxon>
        <taxon>Embryophyta</taxon>
        <taxon>Tracheophyta</taxon>
        <taxon>Spermatophyta</taxon>
        <taxon>Magnoliopsida</taxon>
        <taxon>eudicotyledons</taxon>
        <taxon>Gunneridae</taxon>
        <taxon>Pentapetalae</taxon>
        <taxon>rosids</taxon>
        <taxon>fabids</taxon>
        <taxon>Cucurbitales</taxon>
        <taxon>Cucurbitaceae</taxon>
        <taxon>Benincaseae</taxon>
        <taxon>Cucumis</taxon>
    </lineage>
</organism>
<dbReference type="CDD" id="cd16981">
    <property type="entry name" value="CID_RPRD_like"/>
    <property type="match status" value="1"/>
</dbReference>
<feature type="compositionally biased region" description="Polar residues" evidence="3">
    <location>
        <begin position="59"/>
        <end position="89"/>
    </location>
</feature>
<dbReference type="GO" id="GO:0003676">
    <property type="term" value="F:nucleic acid binding"/>
    <property type="evidence" value="ECO:0007669"/>
    <property type="project" value="InterPro"/>
</dbReference>
<dbReference type="InterPro" id="IPR006569">
    <property type="entry name" value="CID_dom"/>
</dbReference>
<evidence type="ECO:0000256" key="2">
    <source>
        <dbReference type="SAM" id="Coils"/>
    </source>
</evidence>
<feature type="coiled-coil region" evidence="2">
    <location>
        <begin position="575"/>
        <end position="648"/>
    </location>
</feature>
<dbReference type="Pfam" id="PF04818">
    <property type="entry name" value="CID"/>
    <property type="match status" value="1"/>
</dbReference>
<dbReference type="STRING" id="1194695.A0A5A7TML3"/>
<dbReference type="SUPFAM" id="SSF54928">
    <property type="entry name" value="RNA-binding domain, RBD"/>
    <property type="match status" value="1"/>
</dbReference>
<dbReference type="PANTHER" id="PTHR47031">
    <property type="entry name" value="SAP DNA-BINDING DOMAIN-CONTAINING PROTEIN"/>
    <property type="match status" value="1"/>
</dbReference>
<feature type="compositionally biased region" description="Low complexity" evidence="3">
    <location>
        <begin position="189"/>
        <end position="203"/>
    </location>
</feature>
<dbReference type="GO" id="GO:0005634">
    <property type="term" value="C:nucleus"/>
    <property type="evidence" value="ECO:0007669"/>
    <property type="project" value="UniProtKB-ARBA"/>
</dbReference>
<gene>
    <name evidence="5" type="ORF">E6C27_scaffold74G00170</name>
</gene>
<evidence type="ECO:0000313" key="5">
    <source>
        <dbReference type="EMBL" id="KAA0044733.1"/>
    </source>
</evidence>
<evidence type="ECO:0000259" key="4">
    <source>
        <dbReference type="PROSITE" id="PS51391"/>
    </source>
</evidence>
<dbReference type="SUPFAM" id="SSF48464">
    <property type="entry name" value="ENTH/VHS domain"/>
    <property type="match status" value="1"/>
</dbReference>
<dbReference type="FunFam" id="1.25.40.90:FF:000018">
    <property type="entry name" value="ENTH/VHS family protein isoform 1"/>
    <property type="match status" value="1"/>
</dbReference>
<dbReference type="InterPro" id="IPR034257">
    <property type="entry name" value="Acinus_RRM"/>
</dbReference>
<dbReference type="Gene3D" id="1.25.40.90">
    <property type="match status" value="1"/>
</dbReference>
<feature type="region of interest" description="Disordered" evidence="3">
    <location>
        <begin position="185"/>
        <end position="241"/>
    </location>
</feature>
<dbReference type="PROSITE" id="PS51391">
    <property type="entry name" value="CID"/>
    <property type="match status" value="1"/>
</dbReference>
<evidence type="ECO:0000256" key="1">
    <source>
        <dbReference type="ARBA" id="ARBA00022664"/>
    </source>
</evidence>
<feature type="region of interest" description="Disordered" evidence="3">
    <location>
        <begin position="848"/>
        <end position="882"/>
    </location>
</feature>
<evidence type="ECO:0000256" key="3">
    <source>
        <dbReference type="SAM" id="MobiDB-lite"/>
    </source>
</evidence>
<dbReference type="CDD" id="cd12432">
    <property type="entry name" value="RRM_ACINU"/>
    <property type="match status" value="1"/>
</dbReference>
<keyword evidence="1" id="KW-0507">mRNA processing</keyword>